<feature type="compositionally biased region" description="Acidic residues" evidence="4">
    <location>
        <begin position="308"/>
        <end position="319"/>
    </location>
</feature>
<evidence type="ECO:0000313" key="7">
    <source>
        <dbReference type="Proteomes" id="UP000251314"/>
    </source>
</evidence>
<dbReference type="GO" id="GO:0016787">
    <property type="term" value="F:hydrolase activity"/>
    <property type="evidence" value="ECO:0007669"/>
    <property type="project" value="UniProtKB-KW"/>
</dbReference>
<comment type="caution">
    <text evidence="6">The sequence shown here is derived from an EMBL/GenBank/DDBJ whole genome shotgun (WGS) entry which is preliminary data.</text>
</comment>
<proteinExistence type="predicted"/>
<dbReference type="GO" id="GO:0046872">
    <property type="term" value="F:metal ion binding"/>
    <property type="evidence" value="ECO:0007669"/>
    <property type="project" value="UniProtKB-KW"/>
</dbReference>
<dbReference type="Proteomes" id="UP000251314">
    <property type="component" value="Unassembled WGS sequence"/>
</dbReference>
<evidence type="ECO:0000256" key="4">
    <source>
        <dbReference type="SAM" id="MobiDB-lite"/>
    </source>
</evidence>
<evidence type="ECO:0000256" key="2">
    <source>
        <dbReference type="ARBA" id="ARBA00022801"/>
    </source>
</evidence>
<name>A0A329RDL1_9STRA</name>
<evidence type="ECO:0000256" key="1">
    <source>
        <dbReference type="ARBA" id="ARBA00022723"/>
    </source>
</evidence>
<feature type="region of interest" description="Disordered" evidence="4">
    <location>
        <begin position="277"/>
        <end position="383"/>
    </location>
</feature>
<keyword evidence="2" id="KW-0378">Hydrolase</keyword>
<dbReference type="AlphaFoldDB" id="A0A329RDL1"/>
<dbReference type="EMBL" id="MJFZ01001869">
    <property type="protein sequence ID" value="RAW21308.1"/>
    <property type="molecule type" value="Genomic_DNA"/>
</dbReference>
<dbReference type="VEuPathDB" id="FungiDB:PC110_g22249"/>
<dbReference type="InterPro" id="IPR057670">
    <property type="entry name" value="SH3_retrovirus"/>
</dbReference>
<dbReference type="InterPro" id="IPR001584">
    <property type="entry name" value="Integrase_cat-core"/>
</dbReference>
<dbReference type="Pfam" id="PF07727">
    <property type="entry name" value="RVT_2"/>
    <property type="match status" value="2"/>
</dbReference>
<dbReference type="PANTHER" id="PTHR42648:SF28">
    <property type="entry name" value="TRANSPOSON-ENCODED PROTEIN WITH RIBONUCLEASE H-LIKE AND RETROVIRUS ZINC FINGER-LIKE DOMAINS"/>
    <property type="match status" value="1"/>
</dbReference>
<dbReference type="PANTHER" id="PTHR42648">
    <property type="entry name" value="TRANSPOSASE, PUTATIVE-RELATED"/>
    <property type="match status" value="1"/>
</dbReference>
<dbReference type="SUPFAM" id="SSF53098">
    <property type="entry name" value="Ribonuclease H-like"/>
    <property type="match status" value="1"/>
</dbReference>
<reference evidence="6 7" key="1">
    <citation type="submission" date="2018-01" db="EMBL/GenBank/DDBJ databases">
        <title>Draft genome of the strawberry crown rot pathogen Phytophthora cactorum.</title>
        <authorList>
            <person name="Armitage A.D."/>
            <person name="Lysoe E."/>
            <person name="Nellist C.F."/>
            <person name="Harrison R.J."/>
            <person name="Brurberg M.B."/>
        </authorList>
    </citation>
    <scope>NUCLEOTIDE SEQUENCE [LARGE SCALE GENOMIC DNA]</scope>
    <source>
        <strain evidence="6 7">10300</strain>
    </source>
</reference>
<protein>
    <recommendedName>
        <fullName evidence="5">Integrase catalytic domain-containing protein</fullName>
    </recommendedName>
</protein>
<dbReference type="GO" id="GO:0015074">
    <property type="term" value="P:DNA integration"/>
    <property type="evidence" value="ECO:0007669"/>
    <property type="project" value="InterPro"/>
</dbReference>
<evidence type="ECO:0000313" key="6">
    <source>
        <dbReference type="EMBL" id="RAW21308.1"/>
    </source>
</evidence>
<dbReference type="InterPro" id="IPR036397">
    <property type="entry name" value="RNaseH_sf"/>
</dbReference>
<evidence type="ECO:0000259" key="5">
    <source>
        <dbReference type="PROSITE" id="PS50994"/>
    </source>
</evidence>
<sequence>QHLDRGVTQRNELVFADLLFPPKNYNCTRFKAVLVIMDAHTRFVTMYPVNDKTKEEINPLIRRYIAWAERQCPGCEVRTVFSDEGGEFVNDEIMNWYQNKGIIHTATPRNSSRLNMVERTHQTLVGMMKAMVKEAGVPTSFWVDAFHYAVYLKNRSYSTPIGPYEAMWGRKPDIHHVKKFGALAYVHTKVDPLRHKFADNCRVGFVLGYRESALGCKIYFPKEGTALFGGQVTVNEQVLYKDRYGPEFEDTDGALAEAEESIEELQRALEAPRASWMNRQPPTFGDGMVFTNPVRTSCRKSEEPTRTDDEDADMGDEQEATASASGREDAADGDYAGEEDTLENDTEGYISPYEEDVQSDQPYDSQEENENDSNSDESSTSSILEVMLPILTGHRRAREDEESLLSGEAEWKRNRTGLVAVGGDAEEGPDALEAFAVYAAIAVVTAMETEPEQKLWHESEVRLPRTFKQAMASPQHKEWWKGMEREVAAMEEKYVLELVPEDDMPAGKKALQTILHFQIKTDNDGNVMRFRQRLCARGDKQESGIDFLVMETFFPVARMASFRLFVALCVLLELDPFSCDINTAYFNARLKIKYFISRITGFPLRTGWVYKWRRCTTEPCLYVYTEDGVTAILLVYVDDLICASNDEKWKVEFFQALNTKYGIKDQGRLHEYLGIQVDWTNEGAFLHQEKYAKDVLNRFGFGDARGC</sequence>
<accession>A0A329RDL1</accession>
<dbReference type="GO" id="GO:0003676">
    <property type="term" value="F:nucleic acid binding"/>
    <property type="evidence" value="ECO:0007669"/>
    <property type="project" value="InterPro"/>
</dbReference>
<feature type="coiled-coil region" evidence="3">
    <location>
        <begin position="248"/>
        <end position="275"/>
    </location>
</feature>
<keyword evidence="7" id="KW-1185">Reference proteome</keyword>
<dbReference type="InterPro" id="IPR012337">
    <property type="entry name" value="RNaseH-like_sf"/>
</dbReference>
<feature type="compositionally biased region" description="Acidic residues" evidence="4">
    <location>
        <begin position="365"/>
        <end position="375"/>
    </location>
</feature>
<dbReference type="STRING" id="29920.A0A329RDL1"/>
<feature type="compositionally biased region" description="Acidic residues" evidence="4">
    <location>
        <begin position="331"/>
        <end position="346"/>
    </location>
</feature>
<dbReference type="InterPro" id="IPR013103">
    <property type="entry name" value="RVT_2"/>
</dbReference>
<dbReference type="Gene3D" id="3.30.420.10">
    <property type="entry name" value="Ribonuclease H-like superfamily/Ribonuclease H"/>
    <property type="match status" value="1"/>
</dbReference>
<dbReference type="PROSITE" id="PS50994">
    <property type="entry name" value="INTEGRASE"/>
    <property type="match status" value="1"/>
</dbReference>
<gene>
    <name evidence="6" type="ORF">PC110_g22249</name>
</gene>
<dbReference type="Pfam" id="PF25597">
    <property type="entry name" value="SH3_retrovirus"/>
    <property type="match status" value="1"/>
</dbReference>
<feature type="domain" description="Integrase catalytic" evidence="5">
    <location>
        <begin position="5"/>
        <end position="180"/>
    </location>
</feature>
<keyword evidence="3" id="KW-0175">Coiled coil</keyword>
<organism evidence="6 7">
    <name type="scientific">Phytophthora cactorum</name>
    <dbReference type="NCBI Taxonomy" id="29920"/>
    <lineage>
        <taxon>Eukaryota</taxon>
        <taxon>Sar</taxon>
        <taxon>Stramenopiles</taxon>
        <taxon>Oomycota</taxon>
        <taxon>Peronosporomycetes</taxon>
        <taxon>Peronosporales</taxon>
        <taxon>Peronosporaceae</taxon>
        <taxon>Phytophthora</taxon>
    </lineage>
</organism>
<evidence type="ECO:0000256" key="3">
    <source>
        <dbReference type="SAM" id="Coils"/>
    </source>
</evidence>
<keyword evidence="1" id="KW-0479">Metal-binding</keyword>
<dbReference type="OrthoDB" id="128280at2759"/>
<dbReference type="InterPro" id="IPR039537">
    <property type="entry name" value="Retrotran_Ty1/copia-like"/>
</dbReference>
<feature type="non-terminal residue" evidence="6">
    <location>
        <position position="1"/>
    </location>
</feature>